<evidence type="ECO:0000313" key="2">
    <source>
        <dbReference type="Proteomes" id="UP000621454"/>
    </source>
</evidence>
<evidence type="ECO:0008006" key="3">
    <source>
        <dbReference type="Google" id="ProtNLM"/>
    </source>
</evidence>
<protein>
    <recommendedName>
        <fullName evidence="3">TobH protein</fullName>
    </recommendedName>
</protein>
<comment type="caution">
    <text evidence="1">The sequence shown here is derived from an EMBL/GenBank/DDBJ whole genome shotgun (WGS) entry which is preliminary data.</text>
</comment>
<proteinExistence type="predicted"/>
<name>A0A916SYF0_9ACTN</name>
<reference evidence="1" key="2">
    <citation type="submission" date="2020-09" db="EMBL/GenBank/DDBJ databases">
        <authorList>
            <person name="Sun Q."/>
            <person name="Zhou Y."/>
        </authorList>
    </citation>
    <scope>NUCLEOTIDE SEQUENCE</scope>
    <source>
        <strain evidence="1">CGMCC 1.12827</strain>
    </source>
</reference>
<dbReference type="AlphaFoldDB" id="A0A916SYF0"/>
<keyword evidence="2" id="KW-1185">Reference proteome</keyword>
<evidence type="ECO:0000313" key="1">
    <source>
        <dbReference type="EMBL" id="GGB23380.1"/>
    </source>
</evidence>
<accession>A0A916SYF0</accession>
<dbReference type="RefSeq" id="WP_188585433.1">
    <property type="nucleotide sequence ID" value="NZ_BMGC01000004.1"/>
</dbReference>
<dbReference type="Proteomes" id="UP000621454">
    <property type="component" value="Unassembled WGS sequence"/>
</dbReference>
<dbReference type="GO" id="GO:1901135">
    <property type="term" value="P:carbohydrate derivative metabolic process"/>
    <property type="evidence" value="ECO:0007669"/>
    <property type="project" value="InterPro"/>
</dbReference>
<dbReference type="SUPFAM" id="SSF53697">
    <property type="entry name" value="SIS domain"/>
    <property type="match status" value="1"/>
</dbReference>
<reference evidence="1" key="1">
    <citation type="journal article" date="2014" name="Int. J. Syst. Evol. Microbiol.">
        <title>Complete genome sequence of Corynebacterium casei LMG S-19264T (=DSM 44701T), isolated from a smear-ripened cheese.</title>
        <authorList>
            <consortium name="US DOE Joint Genome Institute (JGI-PGF)"/>
            <person name="Walter F."/>
            <person name="Albersmeier A."/>
            <person name="Kalinowski J."/>
            <person name="Ruckert C."/>
        </authorList>
    </citation>
    <scope>NUCLEOTIDE SEQUENCE</scope>
    <source>
        <strain evidence="1">CGMCC 1.12827</strain>
    </source>
</reference>
<gene>
    <name evidence="1" type="ORF">GCM10011489_09510</name>
</gene>
<sequence length="363" mass="37385">MLTGLSDLDDVDAVNAADVARDLHSVARAGAQVRSVAEAQREGVLETLAELHPRSVVIICEVGSAWRAAQFVIAAYAAAVDVPLVCTATLPSWVGPLDVVVVCGDDAAAPGLPDAIARAGRRSAEVVIGCPVEGPVREVATGAMVDLSPRVMVPRRFRFVGHVAVLLAVLAALRRVRVSEPLPDLDALADALDIEVARNSPANETFRNDAKLLATRLAQRPVVWAGDGPPAVGIAACAAAVAATTAGVVSTPVALGEAVETFSGLQMRGGAAAAADSIFYDPQIDGPAAASPQLVAICTTDREWVVRQQVSALTDVYVMTSAGGDDPETPASASGGGWASELILLESRIEMASVYLELMGAQG</sequence>
<dbReference type="GO" id="GO:0097367">
    <property type="term" value="F:carbohydrate derivative binding"/>
    <property type="evidence" value="ECO:0007669"/>
    <property type="project" value="InterPro"/>
</dbReference>
<dbReference type="EMBL" id="BMGC01000004">
    <property type="protein sequence ID" value="GGB23380.1"/>
    <property type="molecule type" value="Genomic_DNA"/>
</dbReference>
<dbReference type="InterPro" id="IPR046348">
    <property type="entry name" value="SIS_dom_sf"/>
</dbReference>
<organism evidence="1 2">
    <name type="scientific">Gordonia jinhuaensis</name>
    <dbReference type="NCBI Taxonomy" id="1517702"/>
    <lineage>
        <taxon>Bacteria</taxon>
        <taxon>Bacillati</taxon>
        <taxon>Actinomycetota</taxon>
        <taxon>Actinomycetes</taxon>
        <taxon>Mycobacteriales</taxon>
        <taxon>Gordoniaceae</taxon>
        <taxon>Gordonia</taxon>
    </lineage>
</organism>